<sequence length="160" mass="16693">MKTCPRCDSSLDDEARYCVDCGAPQTEDAAEELDEYVQRQAQQVAAESGGTGGGGGGDFGNAGNAESDGGGSGFVPTEQLTDREQLWRRGCYVFGYGTIVVALTLVPQVGAFPLILGGIAILPPIRRLTAEPLGSPLKREVMAGLYAVFALLGVALLVLL</sequence>
<evidence type="ECO:0000256" key="1">
    <source>
        <dbReference type="SAM" id="MobiDB-lite"/>
    </source>
</evidence>
<dbReference type="Proteomes" id="UP000000740">
    <property type="component" value="Chromosome 1"/>
</dbReference>
<evidence type="ECO:0000313" key="4">
    <source>
        <dbReference type="Proteomes" id="UP000000740"/>
    </source>
</evidence>
<accession>B9LTF9</accession>
<keyword evidence="2" id="KW-0812">Transmembrane</keyword>
<organism evidence="3 4">
    <name type="scientific">Halorubrum lacusprofundi (strain ATCC 49239 / DSM 5036 / JCM 8891 / ACAM 34)</name>
    <dbReference type="NCBI Taxonomy" id="416348"/>
    <lineage>
        <taxon>Archaea</taxon>
        <taxon>Methanobacteriati</taxon>
        <taxon>Methanobacteriota</taxon>
        <taxon>Stenosarchaea group</taxon>
        <taxon>Halobacteria</taxon>
        <taxon>Halobacteriales</taxon>
        <taxon>Haloferacaceae</taxon>
        <taxon>Halorubrum</taxon>
    </lineage>
</organism>
<keyword evidence="2" id="KW-1133">Transmembrane helix</keyword>
<name>B9LTF9_HALLT</name>
<feature type="region of interest" description="Disordered" evidence="1">
    <location>
        <begin position="32"/>
        <end position="76"/>
    </location>
</feature>
<dbReference type="KEGG" id="hla:Hlac_2559"/>
<evidence type="ECO:0000313" key="3">
    <source>
        <dbReference type="EMBL" id="ACM58131.1"/>
    </source>
</evidence>
<dbReference type="RefSeq" id="WP_015911243.1">
    <property type="nucleotide sequence ID" value="NC_012029.1"/>
</dbReference>
<dbReference type="GeneID" id="7399784"/>
<keyword evidence="4" id="KW-1185">Reference proteome</keyword>
<evidence type="ECO:0008006" key="5">
    <source>
        <dbReference type="Google" id="ProtNLM"/>
    </source>
</evidence>
<feature type="transmembrane region" description="Helical" evidence="2">
    <location>
        <begin position="141"/>
        <end position="159"/>
    </location>
</feature>
<dbReference type="eggNOG" id="arCOG01242">
    <property type="taxonomic scope" value="Archaea"/>
</dbReference>
<evidence type="ECO:0000256" key="2">
    <source>
        <dbReference type="SAM" id="Phobius"/>
    </source>
</evidence>
<dbReference type="AlphaFoldDB" id="B9LTF9"/>
<reference evidence="3 4" key="1">
    <citation type="journal article" date="2016" name="Stand. Genomic Sci.">
        <title>Complete genome sequence of the Antarctic Halorubrum lacusprofundi type strain ACAM 34.</title>
        <authorList>
            <person name="Anderson I.J."/>
            <person name="DasSarma P."/>
            <person name="Lucas S."/>
            <person name="Copeland A."/>
            <person name="Lapidus A."/>
            <person name="Del Rio T.G."/>
            <person name="Tice H."/>
            <person name="Dalin E."/>
            <person name="Bruce D.C."/>
            <person name="Goodwin L."/>
            <person name="Pitluck S."/>
            <person name="Sims D."/>
            <person name="Brettin T.S."/>
            <person name="Detter J.C."/>
            <person name="Han C.S."/>
            <person name="Larimer F."/>
            <person name="Hauser L."/>
            <person name="Land M."/>
            <person name="Ivanova N."/>
            <person name="Richardson P."/>
            <person name="Cavicchioli R."/>
            <person name="DasSarma S."/>
            <person name="Woese C.R."/>
            <person name="Kyrpides N.C."/>
        </authorList>
    </citation>
    <scope>NUCLEOTIDE SEQUENCE [LARGE SCALE GENOMIC DNA]</scope>
    <source>
        <strain evidence="4">ATCC 49239 / DSM 5036 / JCM 8891 / ACAM 34</strain>
    </source>
</reference>
<protein>
    <recommendedName>
        <fullName evidence="5">Zinc-ribbon domain-containing protein</fullName>
    </recommendedName>
</protein>
<dbReference type="EMBL" id="CP001365">
    <property type="protein sequence ID" value="ACM58131.1"/>
    <property type="molecule type" value="Genomic_DNA"/>
</dbReference>
<gene>
    <name evidence="3" type="ordered locus">Hlac_2559</name>
</gene>
<keyword evidence="2" id="KW-0472">Membrane</keyword>
<feature type="transmembrane region" description="Helical" evidence="2">
    <location>
        <begin position="93"/>
        <end position="121"/>
    </location>
</feature>
<dbReference type="HOGENOM" id="CLU_1870800_0_0_2"/>
<feature type="compositionally biased region" description="Gly residues" evidence="1">
    <location>
        <begin position="49"/>
        <end position="60"/>
    </location>
</feature>
<proteinExistence type="predicted"/>